<dbReference type="InterPro" id="IPR019291">
    <property type="entry name" value="Host_attachment_protein"/>
</dbReference>
<evidence type="ECO:0000256" key="1">
    <source>
        <dbReference type="SAM" id="MobiDB-lite"/>
    </source>
</evidence>
<dbReference type="AlphaFoldDB" id="A0A2S5TEX8"/>
<comment type="caution">
    <text evidence="2">The sequence shown here is derived from an EMBL/GenBank/DDBJ whole genome shotgun (WGS) entry which is preliminary data.</text>
</comment>
<proteinExistence type="predicted"/>
<reference evidence="2 3" key="1">
    <citation type="submission" date="2018-02" db="EMBL/GenBank/DDBJ databases">
        <title>Genome sequencing of Solimonas sp. HR-BB.</title>
        <authorList>
            <person name="Lee Y."/>
            <person name="Jeon C.O."/>
        </authorList>
    </citation>
    <scope>NUCLEOTIDE SEQUENCE [LARGE SCALE GENOMIC DNA]</scope>
    <source>
        <strain evidence="2 3">HR-BB</strain>
    </source>
</reference>
<dbReference type="RefSeq" id="WP_104230596.1">
    <property type="nucleotide sequence ID" value="NZ_PSNW01000006.1"/>
</dbReference>
<feature type="compositionally biased region" description="Basic and acidic residues" evidence="1">
    <location>
        <begin position="47"/>
        <end position="65"/>
    </location>
</feature>
<dbReference type="OrthoDB" id="329419at2"/>
<name>A0A2S5TEX8_9GAMM</name>
<keyword evidence="3" id="KW-1185">Reference proteome</keyword>
<dbReference type="Proteomes" id="UP000238220">
    <property type="component" value="Unassembled WGS sequence"/>
</dbReference>
<evidence type="ECO:0000313" key="3">
    <source>
        <dbReference type="Proteomes" id="UP000238220"/>
    </source>
</evidence>
<dbReference type="Pfam" id="PF10116">
    <property type="entry name" value="Host_attach"/>
    <property type="match status" value="1"/>
</dbReference>
<gene>
    <name evidence="2" type="ORF">C3942_12070</name>
</gene>
<feature type="region of interest" description="Disordered" evidence="1">
    <location>
        <begin position="47"/>
        <end position="74"/>
    </location>
</feature>
<evidence type="ECO:0000313" key="2">
    <source>
        <dbReference type="EMBL" id="PPE73534.1"/>
    </source>
</evidence>
<sequence length="152" mass="16274">MSAPIPRQGASLVIAADAARARILAAVTPDSPLRDYASLANPEARLHEGDLVADDGGRRNHRPTEGGHSAFGGGSMKQHRIEEFAASVCQGVEAALRDTQAERLYVVAEPSFLGLLRRRMDGQLERRIAGTIPKSLAGETAERIRAALPSRL</sequence>
<dbReference type="EMBL" id="PSNW01000006">
    <property type="protein sequence ID" value="PPE73534.1"/>
    <property type="molecule type" value="Genomic_DNA"/>
</dbReference>
<accession>A0A2S5TEX8</accession>
<protein>
    <submittedName>
        <fullName evidence="2">Host attachment protein</fullName>
    </submittedName>
</protein>
<organism evidence="2 3">
    <name type="scientific">Solimonas fluminis</name>
    <dbReference type="NCBI Taxonomy" id="2086571"/>
    <lineage>
        <taxon>Bacteria</taxon>
        <taxon>Pseudomonadati</taxon>
        <taxon>Pseudomonadota</taxon>
        <taxon>Gammaproteobacteria</taxon>
        <taxon>Nevskiales</taxon>
        <taxon>Nevskiaceae</taxon>
        <taxon>Solimonas</taxon>
    </lineage>
</organism>